<accession>A0ABV2WH25</accession>
<keyword evidence="2" id="KW-1185">Reference proteome</keyword>
<gene>
    <name evidence="1" type="ORF">ABZ508_35435</name>
</gene>
<dbReference type="RefSeq" id="WP_359657639.1">
    <property type="nucleotide sequence ID" value="NZ_JBEXZP010000214.1"/>
</dbReference>
<reference evidence="1 2" key="1">
    <citation type="submission" date="2024-06" db="EMBL/GenBank/DDBJ databases">
        <title>The Natural Products Discovery Center: Release of the First 8490 Sequenced Strains for Exploring Actinobacteria Biosynthetic Diversity.</title>
        <authorList>
            <person name="Kalkreuter E."/>
            <person name="Kautsar S.A."/>
            <person name="Yang D."/>
            <person name="Bader C.D."/>
            <person name="Teijaro C.N."/>
            <person name="Fluegel L."/>
            <person name="Davis C.M."/>
            <person name="Simpson J.R."/>
            <person name="Lauterbach L."/>
            <person name="Steele A.D."/>
            <person name="Gui C."/>
            <person name="Meng S."/>
            <person name="Li G."/>
            <person name="Viehrig K."/>
            <person name="Ye F."/>
            <person name="Su P."/>
            <person name="Kiefer A.F."/>
            <person name="Nichols A."/>
            <person name="Cepeda A.J."/>
            <person name="Yan W."/>
            <person name="Fan B."/>
            <person name="Jiang Y."/>
            <person name="Adhikari A."/>
            <person name="Zheng C.-J."/>
            <person name="Schuster L."/>
            <person name="Cowan T.M."/>
            <person name="Smanski M.J."/>
            <person name="Chevrette M.G."/>
            <person name="De Carvalho L.P.S."/>
            <person name="Shen B."/>
        </authorList>
    </citation>
    <scope>NUCLEOTIDE SEQUENCE [LARGE SCALE GENOMIC DNA]</scope>
    <source>
        <strain evidence="1 2">NPDC006337</strain>
    </source>
</reference>
<evidence type="ECO:0000313" key="2">
    <source>
        <dbReference type="Proteomes" id="UP001550378"/>
    </source>
</evidence>
<sequence>MEDAYARWESMPPAVVAMSRSDAWTVLLALQAVMSHPAFAGTGMGAAVESWGRQLQESACDNAELYAVAERGWNRAEPDTASARDDGATNPATVRLMTDAYTRWKAMGQASATASRRDTWVVMMALQLAVSHPAIGETAMGPVVESAGRQLQAGLCDDLELYAMAEAGWDRAADVDQC</sequence>
<organism evidence="1 2">
    <name type="scientific">Streptomyces lavendulocolor</name>
    <dbReference type="NCBI Taxonomy" id="67316"/>
    <lineage>
        <taxon>Bacteria</taxon>
        <taxon>Bacillati</taxon>
        <taxon>Actinomycetota</taxon>
        <taxon>Actinomycetes</taxon>
        <taxon>Kitasatosporales</taxon>
        <taxon>Streptomycetaceae</taxon>
        <taxon>Streptomyces</taxon>
    </lineage>
</organism>
<proteinExistence type="predicted"/>
<name>A0ABV2WH25_9ACTN</name>
<dbReference type="EMBL" id="JBEXZR010000076">
    <property type="protein sequence ID" value="MEU0712656.1"/>
    <property type="molecule type" value="Genomic_DNA"/>
</dbReference>
<evidence type="ECO:0000313" key="1">
    <source>
        <dbReference type="EMBL" id="MEU0712656.1"/>
    </source>
</evidence>
<dbReference type="Proteomes" id="UP001550378">
    <property type="component" value="Unassembled WGS sequence"/>
</dbReference>
<comment type="caution">
    <text evidence="1">The sequence shown here is derived from an EMBL/GenBank/DDBJ whole genome shotgun (WGS) entry which is preliminary data.</text>
</comment>
<protein>
    <submittedName>
        <fullName evidence="1">Uncharacterized protein</fullName>
    </submittedName>
</protein>